<proteinExistence type="predicted"/>
<organism evidence="1 2">
    <name type="scientific">Acinetobacter baumannii (strain 1295743)</name>
    <dbReference type="NCBI Taxonomy" id="1310613"/>
    <lineage>
        <taxon>Bacteria</taxon>
        <taxon>Pseudomonadati</taxon>
        <taxon>Pseudomonadota</taxon>
        <taxon>Gammaproteobacteria</taxon>
        <taxon>Moraxellales</taxon>
        <taxon>Moraxellaceae</taxon>
        <taxon>Acinetobacter</taxon>
        <taxon>Acinetobacter calcoaceticus/baumannii complex</taxon>
    </lineage>
</organism>
<protein>
    <submittedName>
        <fullName evidence="1">Uncharacterized protein</fullName>
    </submittedName>
</protein>
<name>A0A009HQT2_ACIB9</name>
<dbReference type="RefSeq" id="WP_032050950.1">
    <property type="nucleotide sequence ID" value="NZ_JEWH01000011.1"/>
</dbReference>
<evidence type="ECO:0000313" key="1">
    <source>
        <dbReference type="EMBL" id="EXB06532.1"/>
    </source>
</evidence>
<dbReference type="EMBL" id="JEWH01000011">
    <property type="protein sequence ID" value="EXB06532.1"/>
    <property type="molecule type" value="Genomic_DNA"/>
</dbReference>
<dbReference type="Proteomes" id="UP000020595">
    <property type="component" value="Unassembled WGS sequence"/>
</dbReference>
<sequence length="62" mass="6942">MFVQHDEYLINTSNINYIKLNENALKVYVYVGPTGEGTGAGMIPLSCEDEAEYEELIAKLTK</sequence>
<evidence type="ECO:0000313" key="2">
    <source>
        <dbReference type="Proteomes" id="UP000020595"/>
    </source>
</evidence>
<reference evidence="1 2" key="1">
    <citation type="submission" date="2014-02" db="EMBL/GenBank/DDBJ databases">
        <title>Comparative genomics and transcriptomics to identify genetic mechanisms underlying the emergence of carbapenem resistant Acinetobacter baumannii (CRAb).</title>
        <authorList>
            <person name="Harris A.D."/>
            <person name="Johnson K.J."/>
            <person name="George J."/>
            <person name="Shefchek K."/>
            <person name="Daugherty S.C."/>
            <person name="Parankush S."/>
            <person name="Sadzewicz L."/>
            <person name="Tallon L."/>
            <person name="Sengamalay N."/>
            <person name="Hazen T.H."/>
            <person name="Rasko D.A."/>
        </authorList>
    </citation>
    <scope>NUCLEOTIDE SEQUENCE [LARGE SCALE GENOMIC DNA]</scope>
    <source>
        <strain evidence="1 2">1295743</strain>
    </source>
</reference>
<comment type="caution">
    <text evidence="1">The sequence shown here is derived from an EMBL/GenBank/DDBJ whole genome shotgun (WGS) entry which is preliminary data.</text>
</comment>
<dbReference type="PATRIC" id="fig|1310613.3.peg.1262"/>
<accession>A0A009HQT2</accession>
<dbReference type="AlphaFoldDB" id="A0A009HQT2"/>
<gene>
    <name evidence="1" type="ORF">J512_1315</name>
</gene>